<keyword evidence="2" id="KW-0812">Transmembrane</keyword>
<dbReference type="AlphaFoldDB" id="A0A1I0G4W6"/>
<evidence type="ECO:0000256" key="2">
    <source>
        <dbReference type="SAM" id="Phobius"/>
    </source>
</evidence>
<dbReference type="EMBL" id="FOIE01000006">
    <property type="protein sequence ID" value="SET65792.1"/>
    <property type="molecule type" value="Genomic_DNA"/>
</dbReference>
<reference evidence="5" key="1">
    <citation type="submission" date="2016-10" db="EMBL/GenBank/DDBJ databases">
        <authorList>
            <person name="Varghese N."/>
            <person name="Submissions S."/>
        </authorList>
    </citation>
    <scope>NUCLEOTIDE SEQUENCE [LARGE SCALE GENOMIC DNA]</scope>
    <source>
        <strain evidence="5">DSM 44209</strain>
    </source>
</reference>
<evidence type="ECO:0000313" key="4">
    <source>
        <dbReference type="EMBL" id="SET65792.1"/>
    </source>
</evidence>
<proteinExistence type="predicted"/>
<dbReference type="Proteomes" id="UP000198507">
    <property type="component" value="Unassembled WGS sequence"/>
</dbReference>
<gene>
    <name evidence="4" type="ORF">SAMN04488546_3200</name>
</gene>
<evidence type="ECO:0000256" key="1">
    <source>
        <dbReference type="SAM" id="MobiDB-lite"/>
    </source>
</evidence>
<keyword evidence="2" id="KW-1133">Transmembrane helix</keyword>
<feature type="chain" id="PRO_5039448915" description="LPXTG-motif cell wall anchor domain-containing protein" evidence="3">
    <location>
        <begin position="32"/>
        <end position="300"/>
    </location>
</feature>
<dbReference type="InterPro" id="IPR010916">
    <property type="entry name" value="TonB_box_CS"/>
</dbReference>
<evidence type="ECO:0008006" key="6">
    <source>
        <dbReference type="Google" id="ProtNLM"/>
    </source>
</evidence>
<evidence type="ECO:0000313" key="5">
    <source>
        <dbReference type="Proteomes" id="UP000198507"/>
    </source>
</evidence>
<feature type="region of interest" description="Disordered" evidence="1">
    <location>
        <begin position="146"/>
        <end position="175"/>
    </location>
</feature>
<feature type="signal peptide" evidence="3">
    <location>
        <begin position="1"/>
        <end position="31"/>
    </location>
</feature>
<keyword evidence="5" id="KW-1185">Reference proteome</keyword>
<keyword evidence="2" id="KW-0472">Membrane</keyword>
<dbReference type="OrthoDB" id="7210788at2"/>
<organism evidence="4 5">
    <name type="scientific">Geodermatophilus poikilotrophus</name>
    <dbReference type="NCBI Taxonomy" id="1333667"/>
    <lineage>
        <taxon>Bacteria</taxon>
        <taxon>Bacillati</taxon>
        <taxon>Actinomycetota</taxon>
        <taxon>Actinomycetes</taxon>
        <taxon>Geodermatophilales</taxon>
        <taxon>Geodermatophilaceae</taxon>
        <taxon>Geodermatophilus</taxon>
    </lineage>
</organism>
<dbReference type="InterPro" id="IPR006311">
    <property type="entry name" value="TAT_signal"/>
</dbReference>
<sequence>MSRTTARAATLTGMTATAAAAGLLLAPAAFAAPAALVVAPDAVAAEETFTVSGAACVSEDYADERTRNVVAVAVGDSEAQEPLIAGVVEPTESGEWSVELAFDAGTPAGEYVVAAACLAYDLETVISEYPLSSVVLTAPAATPTEIKPTGAIRGPQANTPGVTSPDKGAATGDSAAPGRKVVKVLTGFKPGEVVTVTLHSTPQTMGTFTEQNGTVRVEFTVPAGTPTGDHTLVYEGSMGTYFQESLTVTAAAATSNASSSSLAYTGADVALPLGLGVGALALGGGLLFAARRRSAEGSQA</sequence>
<keyword evidence="3" id="KW-0732">Signal</keyword>
<feature type="transmembrane region" description="Helical" evidence="2">
    <location>
        <begin position="269"/>
        <end position="290"/>
    </location>
</feature>
<protein>
    <recommendedName>
        <fullName evidence="6">LPXTG-motif cell wall anchor domain-containing protein</fullName>
    </recommendedName>
</protein>
<accession>A0A1I0G4W6</accession>
<name>A0A1I0G4W6_9ACTN</name>
<dbReference type="RefSeq" id="WP_091445681.1">
    <property type="nucleotide sequence ID" value="NZ_FOIE01000006.1"/>
</dbReference>
<dbReference type="PROSITE" id="PS00430">
    <property type="entry name" value="TONB_DEPENDENT_REC_1"/>
    <property type="match status" value="1"/>
</dbReference>
<evidence type="ECO:0000256" key="3">
    <source>
        <dbReference type="SAM" id="SignalP"/>
    </source>
</evidence>
<dbReference type="PROSITE" id="PS51318">
    <property type="entry name" value="TAT"/>
    <property type="match status" value="1"/>
</dbReference>